<evidence type="ECO:0000256" key="3">
    <source>
        <dbReference type="ARBA" id="ARBA00022741"/>
    </source>
</evidence>
<keyword evidence="4" id="KW-0658">Purine biosynthesis</keyword>
<feature type="non-terminal residue" evidence="7">
    <location>
        <position position="58"/>
    </location>
</feature>
<evidence type="ECO:0000313" key="7">
    <source>
        <dbReference type="EMBL" id="GAH93879.1"/>
    </source>
</evidence>
<keyword evidence="3" id="KW-0547">Nucleotide-binding</keyword>
<dbReference type="InterPro" id="IPR027417">
    <property type="entry name" value="P-loop_NTPase"/>
</dbReference>
<dbReference type="SUPFAM" id="SSF52540">
    <property type="entry name" value="P-loop containing nucleoside triphosphate hydrolases"/>
    <property type="match status" value="1"/>
</dbReference>
<name>X1KUP3_9ZZZZ</name>
<dbReference type="PANTHER" id="PTHR11846:SF0">
    <property type="entry name" value="ADENYLOSUCCINATE SYNTHETASE"/>
    <property type="match status" value="1"/>
</dbReference>
<dbReference type="InterPro" id="IPR018220">
    <property type="entry name" value="Adenylosuccin_syn_GTP-bd"/>
</dbReference>
<dbReference type="GO" id="GO:0005525">
    <property type="term" value="F:GTP binding"/>
    <property type="evidence" value="ECO:0007669"/>
    <property type="project" value="UniProtKB-KW"/>
</dbReference>
<keyword evidence="6" id="KW-0342">GTP-binding</keyword>
<dbReference type="GO" id="GO:0046872">
    <property type="term" value="F:metal ion binding"/>
    <property type="evidence" value="ECO:0007669"/>
    <property type="project" value="UniProtKB-KW"/>
</dbReference>
<evidence type="ECO:0000256" key="5">
    <source>
        <dbReference type="ARBA" id="ARBA00022842"/>
    </source>
</evidence>
<dbReference type="GO" id="GO:0044208">
    <property type="term" value="P:'de novo' AMP biosynthetic process"/>
    <property type="evidence" value="ECO:0007669"/>
    <property type="project" value="TreeGrafter"/>
</dbReference>
<dbReference type="Gene3D" id="3.40.440.10">
    <property type="entry name" value="Adenylosuccinate Synthetase, subunit A, domain 1"/>
    <property type="match status" value="1"/>
</dbReference>
<dbReference type="Pfam" id="PF00709">
    <property type="entry name" value="Adenylsucc_synt"/>
    <property type="match status" value="1"/>
</dbReference>
<dbReference type="GO" id="GO:0046040">
    <property type="term" value="P:IMP metabolic process"/>
    <property type="evidence" value="ECO:0007669"/>
    <property type="project" value="TreeGrafter"/>
</dbReference>
<protein>
    <recommendedName>
        <fullName evidence="8">Adenylosuccinate synthase</fullName>
    </recommendedName>
</protein>
<proteinExistence type="inferred from homology"/>
<sequence>MQNIIVVGAQWGDEGKGRIIDALARKADAVVRFQGGSNAGHTVVVNGEKFVFHLIPSG</sequence>
<dbReference type="GO" id="GO:0004019">
    <property type="term" value="F:adenylosuccinate synthase activity"/>
    <property type="evidence" value="ECO:0007669"/>
    <property type="project" value="InterPro"/>
</dbReference>
<reference evidence="7" key="1">
    <citation type="journal article" date="2014" name="Front. Microbiol.">
        <title>High frequency of phylogenetically diverse reductive dehalogenase-homologous genes in deep subseafloor sedimentary metagenomes.</title>
        <authorList>
            <person name="Kawai M."/>
            <person name="Futagami T."/>
            <person name="Toyoda A."/>
            <person name="Takaki Y."/>
            <person name="Nishi S."/>
            <person name="Hori S."/>
            <person name="Arai W."/>
            <person name="Tsubouchi T."/>
            <person name="Morono Y."/>
            <person name="Uchiyama I."/>
            <person name="Ito T."/>
            <person name="Fujiyama A."/>
            <person name="Inagaki F."/>
            <person name="Takami H."/>
        </authorList>
    </citation>
    <scope>NUCLEOTIDE SEQUENCE</scope>
    <source>
        <strain evidence="7">Expedition CK06-06</strain>
    </source>
</reference>
<evidence type="ECO:0000256" key="6">
    <source>
        <dbReference type="ARBA" id="ARBA00023134"/>
    </source>
</evidence>
<keyword evidence="2" id="KW-0479">Metal-binding</keyword>
<dbReference type="EMBL" id="BARU01046827">
    <property type="protein sequence ID" value="GAH93879.1"/>
    <property type="molecule type" value="Genomic_DNA"/>
</dbReference>
<comment type="caution">
    <text evidence="7">The sequence shown here is derived from an EMBL/GenBank/DDBJ whole genome shotgun (WGS) entry which is preliminary data.</text>
</comment>
<accession>X1KUP3</accession>
<dbReference type="AlphaFoldDB" id="X1KUP3"/>
<gene>
    <name evidence="7" type="ORF">S03H2_70450</name>
</gene>
<dbReference type="HAMAP" id="MF_00011">
    <property type="entry name" value="Adenylosucc_synth"/>
    <property type="match status" value="1"/>
</dbReference>
<keyword evidence="5" id="KW-0460">Magnesium</keyword>
<dbReference type="GO" id="GO:0005737">
    <property type="term" value="C:cytoplasm"/>
    <property type="evidence" value="ECO:0007669"/>
    <property type="project" value="TreeGrafter"/>
</dbReference>
<keyword evidence="1" id="KW-0436">Ligase</keyword>
<dbReference type="InterPro" id="IPR042109">
    <property type="entry name" value="Adenylosuccinate_synth_dom1"/>
</dbReference>
<dbReference type="InterPro" id="IPR001114">
    <property type="entry name" value="Adenylosuccinate_synthetase"/>
</dbReference>
<evidence type="ECO:0000256" key="4">
    <source>
        <dbReference type="ARBA" id="ARBA00022755"/>
    </source>
</evidence>
<evidence type="ECO:0000256" key="2">
    <source>
        <dbReference type="ARBA" id="ARBA00022723"/>
    </source>
</evidence>
<evidence type="ECO:0008006" key="8">
    <source>
        <dbReference type="Google" id="ProtNLM"/>
    </source>
</evidence>
<organism evidence="7">
    <name type="scientific">marine sediment metagenome</name>
    <dbReference type="NCBI Taxonomy" id="412755"/>
    <lineage>
        <taxon>unclassified sequences</taxon>
        <taxon>metagenomes</taxon>
        <taxon>ecological metagenomes</taxon>
    </lineage>
</organism>
<dbReference type="PROSITE" id="PS01266">
    <property type="entry name" value="ADENYLOSUCCIN_SYN_1"/>
    <property type="match status" value="1"/>
</dbReference>
<evidence type="ECO:0000256" key="1">
    <source>
        <dbReference type="ARBA" id="ARBA00022598"/>
    </source>
</evidence>
<dbReference type="SMART" id="SM00788">
    <property type="entry name" value="Adenylsucc_synt"/>
    <property type="match status" value="1"/>
</dbReference>
<dbReference type="PANTHER" id="PTHR11846">
    <property type="entry name" value="ADENYLOSUCCINATE SYNTHETASE"/>
    <property type="match status" value="1"/>
</dbReference>